<keyword evidence="6" id="KW-0812">Transmembrane</keyword>
<dbReference type="SMART" id="SM00283">
    <property type="entry name" value="MA"/>
    <property type="match status" value="1"/>
</dbReference>
<reference evidence="8" key="1">
    <citation type="journal article" date="2023" name="Microorganisms">
        <title>Genomic Characterization of Arcobacter butzleri Strains Isolated from Various Sources in Lithuania.</title>
        <authorList>
            <person name="Uljanovas D."/>
            <person name="Golz G."/>
            <person name="Fleischmann S."/>
            <person name="Kudirkiene E."/>
            <person name="Kasetiene N."/>
            <person name="Grineviciene A."/>
            <person name="Tamuleviciene E."/>
            <person name="Aksomaitiene J."/>
            <person name="Alter T."/>
            <person name="Malakauskas M."/>
        </authorList>
    </citation>
    <scope>NUCLEOTIDE SEQUENCE</scope>
    <source>
        <strain evidence="8">W48</strain>
    </source>
</reference>
<evidence type="ECO:0000259" key="7">
    <source>
        <dbReference type="PROSITE" id="PS50111"/>
    </source>
</evidence>
<dbReference type="GO" id="GO:0005886">
    <property type="term" value="C:plasma membrane"/>
    <property type="evidence" value="ECO:0007669"/>
    <property type="project" value="TreeGrafter"/>
</dbReference>
<dbReference type="PROSITE" id="PS50111">
    <property type="entry name" value="CHEMOTAXIS_TRANSDUC_2"/>
    <property type="match status" value="1"/>
</dbReference>
<proteinExistence type="inferred from homology"/>
<feature type="domain" description="Methyl-accepting transducer" evidence="7">
    <location>
        <begin position="373"/>
        <end position="602"/>
    </location>
</feature>
<accession>A0AAW7Q798</accession>
<evidence type="ECO:0000256" key="3">
    <source>
        <dbReference type="PROSITE-ProRule" id="PRU00284"/>
    </source>
</evidence>
<gene>
    <name evidence="8" type="ORF">PJV88_09975</name>
</gene>
<dbReference type="PANTHER" id="PTHR43531">
    <property type="entry name" value="PROTEIN ICFG"/>
    <property type="match status" value="1"/>
</dbReference>
<protein>
    <submittedName>
        <fullName evidence="8">Methyl-accepting chemotaxis protein</fullName>
    </submittedName>
</protein>
<reference evidence="8" key="2">
    <citation type="submission" date="2023-01" db="EMBL/GenBank/DDBJ databases">
        <authorList>
            <person name="Uljanovas D."/>
        </authorList>
    </citation>
    <scope>NUCLEOTIDE SEQUENCE</scope>
    <source>
        <strain evidence="8">W48</strain>
    </source>
</reference>
<evidence type="ECO:0000256" key="4">
    <source>
        <dbReference type="SAM" id="Coils"/>
    </source>
</evidence>
<evidence type="ECO:0000256" key="6">
    <source>
        <dbReference type="SAM" id="Phobius"/>
    </source>
</evidence>
<dbReference type="InterPro" id="IPR024478">
    <property type="entry name" value="HlyB_4HB_MCP"/>
</dbReference>
<sequence>MSFLRNLKVKSKLLLILIVFTVVAITISWRGLSTSSLLNSEITDIIDTNVPRIELANQLTIALMTMQRREKNAILAETDEETKVYIERFRESEKEFDKIAKQLNDVAAEDGKLFLKDCMNSKEEYVKVVNKIFDLTLSKNNTQAISLSQTEGKQKVDNCEKVLSEIVLLNKELLKQKDEITNKLYESSRNIIIAISIIGILITVVLSLLISSMLVNALTVFKDGLFSFFAYLNRESLKAELINLDSKDEFGQMAKVVNENIVKTQKGIEEDRKLIDETIAVLGEFEQGDLCQRLNLSVSNPALMQLKEVLNNMASNLENNIDNVLKVLEQYSNYNYLNKIDQKGLKEHLLKLSNGVNTLGDSITQMLVENKTNGLTLDKSSNILLANVDKLNLSSNEAAASLEETAAALEEITSNIRNNTESIAKMASYSSNVTASANQGEKLANETTVAMDEINNQVNLINEAISVIDQIAFQTNILSLNAAVEAATAGEAGKGFAVVAQEVRNLASRSAEAAKEIKAIVENATSKANQGKQIATNMIEGYKELNQNIINTINLISDIEMSSKEQLSGIEQINVAVTQLDQQTQQNANVAMQTHTISTMTDQIAKLIVSSADEKEFIGKNEVKGKDINESKELNNNQKVKSLNSPFINKKSSNKSEKDTKIVSSKNNDNDWESF</sequence>
<comment type="caution">
    <text evidence="8">The sequence shown here is derived from an EMBL/GenBank/DDBJ whole genome shotgun (WGS) entry which is preliminary data.</text>
</comment>
<dbReference type="SUPFAM" id="SSF58104">
    <property type="entry name" value="Methyl-accepting chemotaxis protein (MCP) signaling domain"/>
    <property type="match status" value="1"/>
</dbReference>
<feature type="region of interest" description="Disordered" evidence="5">
    <location>
        <begin position="629"/>
        <end position="675"/>
    </location>
</feature>
<dbReference type="InterPro" id="IPR004089">
    <property type="entry name" value="MCPsignal_dom"/>
</dbReference>
<dbReference type="Proteomes" id="UP001170713">
    <property type="component" value="Unassembled WGS sequence"/>
</dbReference>
<dbReference type="Pfam" id="PF00015">
    <property type="entry name" value="MCPsignal"/>
    <property type="match status" value="1"/>
</dbReference>
<dbReference type="EMBL" id="JAQJJC010000017">
    <property type="protein sequence ID" value="MDN5114956.1"/>
    <property type="molecule type" value="Genomic_DNA"/>
</dbReference>
<evidence type="ECO:0000256" key="5">
    <source>
        <dbReference type="SAM" id="MobiDB-lite"/>
    </source>
</evidence>
<feature type="compositionally biased region" description="Polar residues" evidence="5">
    <location>
        <begin position="634"/>
        <end position="651"/>
    </location>
</feature>
<dbReference type="GO" id="GO:0004888">
    <property type="term" value="F:transmembrane signaling receptor activity"/>
    <property type="evidence" value="ECO:0007669"/>
    <property type="project" value="TreeGrafter"/>
</dbReference>
<feature type="coiled-coil region" evidence="4">
    <location>
        <begin position="307"/>
        <end position="334"/>
    </location>
</feature>
<dbReference type="GO" id="GO:0007165">
    <property type="term" value="P:signal transduction"/>
    <property type="evidence" value="ECO:0007669"/>
    <property type="project" value="UniProtKB-KW"/>
</dbReference>
<keyword evidence="4" id="KW-0175">Coiled coil</keyword>
<dbReference type="GO" id="GO:0006935">
    <property type="term" value="P:chemotaxis"/>
    <property type="evidence" value="ECO:0007669"/>
    <property type="project" value="UniProtKB-KW"/>
</dbReference>
<dbReference type="Pfam" id="PF12729">
    <property type="entry name" value="4HB_MCP_1"/>
    <property type="match status" value="1"/>
</dbReference>
<keyword evidence="1" id="KW-0145">Chemotaxis</keyword>
<dbReference type="PANTHER" id="PTHR43531:SF11">
    <property type="entry name" value="METHYL-ACCEPTING CHEMOTAXIS PROTEIN 3"/>
    <property type="match status" value="1"/>
</dbReference>
<dbReference type="Gene3D" id="6.10.340.10">
    <property type="match status" value="1"/>
</dbReference>
<evidence type="ECO:0000313" key="8">
    <source>
        <dbReference type="EMBL" id="MDN5114956.1"/>
    </source>
</evidence>
<name>A0AAW7Q798_9BACT</name>
<feature type="transmembrane region" description="Helical" evidence="6">
    <location>
        <begin position="191"/>
        <end position="215"/>
    </location>
</feature>
<keyword evidence="6" id="KW-0472">Membrane</keyword>
<dbReference type="Gene3D" id="1.10.287.950">
    <property type="entry name" value="Methyl-accepting chemotaxis protein"/>
    <property type="match status" value="1"/>
</dbReference>
<comment type="similarity">
    <text evidence="2">Belongs to the methyl-accepting chemotaxis (MCP) protein family.</text>
</comment>
<dbReference type="RefSeq" id="WP_301343271.1">
    <property type="nucleotide sequence ID" value="NZ_JAQJJC010000017.1"/>
</dbReference>
<evidence type="ECO:0000256" key="1">
    <source>
        <dbReference type="ARBA" id="ARBA00022500"/>
    </source>
</evidence>
<feature type="transmembrane region" description="Helical" evidence="6">
    <location>
        <begin position="12"/>
        <end position="32"/>
    </location>
</feature>
<organism evidence="8 9">
    <name type="scientific">Aliarcobacter butzleri</name>
    <dbReference type="NCBI Taxonomy" id="28197"/>
    <lineage>
        <taxon>Bacteria</taxon>
        <taxon>Pseudomonadati</taxon>
        <taxon>Campylobacterota</taxon>
        <taxon>Epsilonproteobacteria</taxon>
        <taxon>Campylobacterales</taxon>
        <taxon>Arcobacteraceae</taxon>
        <taxon>Aliarcobacter</taxon>
    </lineage>
</organism>
<dbReference type="InterPro" id="IPR051310">
    <property type="entry name" value="MCP_chemotaxis"/>
</dbReference>
<evidence type="ECO:0000313" key="9">
    <source>
        <dbReference type="Proteomes" id="UP001170713"/>
    </source>
</evidence>
<dbReference type="AlphaFoldDB" id="A0AAW7Q798"/>
<keyword evidence="3" id="KW-0807">Transducer</keyword>
<evidence type="ECO:0000256" key="2">
    <source>
        <dbReference type="ARBA" id="ARBA00029447"/>
    </source>
</evidence>
<keyword evidence="6" id="KW-1133">Transmembrane helix</keyword>